<proteinExistence type="predicted"/>
<dbReference type="AlphaFoldDB" id="A0A0D6EIB3"/>
<feature type="domain" description="ELMO" evidence="2">
    <location>
        <begin position="143"/>
        <end position="178"/>
    </location>
</feature>
<evidence type="ECO:0000256" key="1">
    <source>
        <dbReference type="SAM" id="SignalP"/>
    </source>
</evidence>
<evidence type="ECO:0000313" key="3">
    <source>
        <dbReference type="EMBL" id="CEQ39762.1"/>
    </source>
</evidence>
<evidence type="ECO:0000313" key="4">
    <source>
        <dbReference type="Proteomes" id="UP000243876"/>
    </source>
</evidence>
<feature type="chain" id="PRO_5002303481" evidence="1">
    <location>
        <begin position="22"/>
        <end position="178"/>
    </location>
</feature>
<dbReference type="EMBL" id="CENE01000004">
    <property type="protein sequence ID" value="CEQ39762.1"/>
    <property type="molecule type" value="Genomic_DNA"/>
</dbReference>
<keyword evidence="1" id="KW-0732">Signal</keyword>
<organism evidence="3 4">
    <name type="scientific">Sporidiobolus salmonicolor</name>
    <name type="common">Yeast-like fungus</name>
    <name type="synonym">Sporobolomyces salmonicolor</name>
    <dbReference type="NCBI Taxonomy" id="5005"/>
    <lineage>
        <taxon>Eukaryota</taxon>
        <taxon>Fungi</taxon>
        <taxon>Dikarya</taxon>
        <taxon>Basidiomycota</taxon>
        <taxon>Pucciniomycotina</taxon>
        <taxon>Microbotryomycetes</taxon>
        <taxon>Sporidiobolales</taxon>
        <taxon>Sporidiobolaceae</taxon>
        <taxon>Sporobolomyces</taxon>
    </lineage>
</organism>
<accession>A0A0D6EIB3</accession>
<sequence>MASAWDLWLTPTISLSLIVEAESPVPSVARFLSQWVLYFRPALLKQALEYELEQRPHQDIVSGAALRVVDYAYWREMTANGGDLYRPVRRDALSLSIAMSEGVECPSAEYELLEVSLQRVLVSYSIVDKVVEVSKQPFRKDKSADRQLRELWGLLKPEKEFGGLTGKHWQDLGFQYAR</sequence>
<name>A0A0D6EIB3_SPOSA</name>
<evidence type="ECO:0000259" key="2">
    <source>
        <dbReference type="PROSITE" id="PS51335"/>
    </source>
</evidence>
<dbReference type="InterPro" id="IPR006816">
    <property type="entry name" value="ELMO_dom"/>
</dbReference>
<gene>
    <name evidence="3" type="primary">SPOSA6832_01321</name>
</gene>
<keyword evidence="4" id="KW-1185">Reference proteome</keyword>
<reference evidence="4" key="1">
    <citation type="submission" date="2015-02" db="EMBL/GenBank/DDBJ databases">
        <authorList>
            <person name="Gon?alves P."/>
        </authorList>
    </citation>
    <scope>NUCLEOTIDE SEQUENCE [LARGE SCALE GENOMIC DNA]</scope>
</reference>
<feature type="signal peptide" evidence="1">
    <location>
        <begin position="1"/>
        <end position="21"/>
    </location>
</feature>
<protein>
    <submittedName>
        <fullName evidence="3">SPOSA6832_01321-mRNA-1:cds</fullName>
    </submittedName>
</protein>
<dbReference type="Proteomes" id="UP000243876">
    <property type="component" value="Unassembled WGS sequence"/>
</dbReference>
<dbReference type="OrthoDB" id="67155at2759"/>
<dbReference type="PROSITE" id="PS51335">
    <property type="entry name" value="ELMO"/>
    <property type="match status" value="1"/>
</dbReference>
<feature type="non-terminal residue" evidence="3">
    <location>
        <position position="1"/>
    </location>
</feature>